<evidence type="ECO:0008006" key="11">
    <source>
        <dbReference type="Google" id="ProtNLM"/>
    </source>
</evidence>
<sequence>MPSTPGGETTISLSMLNDAGLNTQKLQNHWTMAAKALQNMFTGLQKLSGTFTDSSTYSGRIIILLLFTAFMFLYVAYSAYILVLLQSTTPITSIHDLVDSRIECGGLNVSFYEAYYKTTKDNDLKNLYQKKLSGRYFSMEKGLDTVREGNFAFHVGLGAAYNYILKKFSNYDICKLQELPGYLNDKLYVGVLKSSPYKKIFKVGLLKVHESGLETRTKHRLTRKPKCYNEAGNFQSVRIYDCQSIFILYCIGVLLSLIVLVTENITAKYHEIQP</sequence>
<dbReference type="AlphaFoldDB" id="A0A653C594"/>
<gene>
    <name evidence="9" type="ORF">CALMAC_LOCUS6247</name>
</gene>
<keyword evidence="10" id="KW-1185">Reference proteome</keyword>
<evidence type="ECO:0000256" key="3">
    <source>
        <dbReference type="ARBA" id="ARBA00022692"/>
    </source>
</evidence>
<dbReference type="Gene3D" id="3.40.190.10">
    <property type="entry name" value="Periplasmic binding protein-like II"/>
    <property type="match status" value="2"/>
</dbReference>
<evidence type="ECO:0000256" key="2">
    <source>
        <dbReference type="ARBA" id="ARBA00022475"/>
    </source>
</evidence>
<dbReference type="Proteomes" id="UP000410492">
    <property type="component" value="Unassembled WGS sequence"/>
</dbReference>
<evidence type="ECO:0000313" key="10">
    <source>
        <dbReference type="Proteomes" id="UP000410492"/>
    </source>
</evidence>
<evidence type="ECO:0000256" key="7">
    <source>
        <dbReference type="ARBA" id="ARBA00023180"/>
    </source>
</evidence>
<evidence type="ECO:0000256" key="5">
    <source>
        <dbReference type="ARBA" id="ARBA00023136"/>
    </source>
</evidence>
<organism evidence="9 10">
    <name type="scientific">Callosobruchus maculatus</name>
    <name type="common">Southern cowpea weevil</name>
    <name type="synonym">Pulse bruchid</name>
    <dbReference type="NCBI Taxonomy" id="64391"/>
    <lineage>
        <taxon>Eukaryota</taxon>
        <taxon>Metazoa</taxon>
        <taxon>Ecdysozoa</taxon>
        <taxon>Arthropoda</taxon>
        <taxon>Hexapoda</taxon>
        <taxon>Insecta</taxon>
        <taxon>Pterygota</taxon>
        <taxon>Neoptera</taxon>
        <taxon>Endopterygota</taxon>
        <taxon>Coleoptera</taxon>
        <taxon>Polyphaga</taxon>
        <taxon>Cucujiformia</taxon>
        <taxon>Chrysomeloidea</taxon>
        <taxon>Chrysomelidae</taxon>
        <taxon>Bruchinae</taxon>
        <taxon>Bruchini</taxon>
        <taxon>Callosobruchus</taxon>
    </lineage>
</organism>
<dbReference type="InterPro" id="IPR052192">
    <property type="entry name" value="Insect_Ionotropic_Sensory_Rcpt"/>
</dbReference>
<keyword evidence="5 8" id="KW-0472">Membrane</keyword>
<dbReference type="EMBL" id="CAACVG010006980">
    <property type="protein sequence ID" value="VEN42923.1"/>
    <property type="molecule type" value="Genomic_DNA"/>
</dbReference>
<proteinExistence type="predicted"/>
<dbReference type="OrthoDB" id="6117597at2759"/>
<evidence type="ECO:0000256" key="6">
    <source>
        <dbReference type="ARBA" id="ARBA00023170"/>
    </source>
</evidence>
<keyword evidence="2" id="KW-1003">Cell membrane</keyword>
<dbReference type="PANTHER" id="PTHR42643:SF33">
    <property type="entry name" value="GLUTAMATE RECEPTOR 2-LIKE PROTEIN"/>
    <property type="match status" value="1"/>
</dbReference>
<dbReference type="SUPFAM" id="SSF53850">
    <property type="entry name" value="Periplasmic binding protein-like II"/>
    <property type="match status" value="1"/>
</dbReference>
<evidence type="ECO:0000256" key="8">
    <source>
        <dbReference type="SAM" id="Phobius"/>
    </source>
</evidence>
<evidence type="ECO:0000256" key="4">
    <source>
        <dbReference type="ARBA" id="ARBA00022989"/>
    </source>
</evidence>
<evidence type="ECO:0000256" key="1">
    <source>
        <dbReference type="ARBA" id="ARBA00004651"/>
    </source>
</evidence>
<keyword evidence="3 8" id="KW-0812">Transmembrane</keyword>
<feature type="transmembrane region" description="Helical" evidence="8">
    <location>
        <begin position="246"/>
        <end position="267"/>
    </location>
</feature>
<dbReference type="PANTHER" id="PTHR42643">
    <property type="entry name" value="IONOTROPIC RECEPTOR 20A-RELATED"/>
    <property type="match status" value="1"/>
</dbReference>
<feature type="transmembrane region" description="Helical" evidence="8">
    <location>
        <begin position="61"/>
        <end position="85"/>
    </location>
</feature>
<name>A0A653C594_CALMS</name>
<keyword evidence="7" id="KW-0325">Glycoprotein</keyword>
<evidence type="ECO:0000313" key="9">
    <source>
        <dbReference type="EMBL" id="VEN42923.1"/>
    </source>
</evidence>
<accession>A0A653C594</accession>
<reference evidence="9 10" key="1">
    <citation type="submission" date="2019-01" db="EMBL/GenBank/DDBJ databases">
        <authorList>
            <person name="Sayadi A."/>
        </authorList>
    </citation>
    <scope>NUCLEOTIDE SEQUENCE [LARGE SCALE GENOMIC DNA]</scope>
</reference>
<comment type="subcellular location">
    <subcellularLocation>
        <location evidence="1">Cell membrane</location>
        <topology evidence="1">Multi-pass membrane protein</topology>
    </subcellularLocation>
</comment>
<dbReference type="GO" id="GO:0005886">
    <property type="term" value="C:plasma membrane"/>
    <property type="evidence" value="ECO:0007669"/>
    <property type="project" value="UniProtKB-SubCell"/>
</dbReference>
<keyword evidence="6" id="KW-0675">Receptor</keyword>
<protein>
    <recommendedName>
        <fullName evidence="11">Ionotropic glutamate receptor C-terminal domain-containing protein</fullName>
    </recommendedName>
</protein>
<keyword evidence="4 8" id="KW-1133">Transmembrane helix</keyword>